<dbReference type="InterPro" id="IPR029032">
    <property type="entry name" value="AhpD-like"/>
</dbReference>
<name>A0A841BLW0_9ACTN</name>
<proteinExistence type="predicted"/>
<keyword evidence="2" id="KW-0560">Oxidoreductase</keyword>
<gene>
    <name evidence="2" type="ORF">F4553_001727</name>
</gene>
<comment type="caution">
    <text evidence="2">The sequence shown here is derived from an EMBL/GenBank/DDBJ whole genome shotgun (WGS) entry which is preliminary data.</text>
</comment>
<dbReference type="PANTHER" id="PTHR35446:SF2">
    <property type="entry name" value="CARBOXYMUCONOLACTONE DECARBOXYLASE-LIKE DOMAIN-CONTAINING PROTEIN"/>
    <property type="match status" value="1"/>
</dbReference>
<dbReference type="SUPFAM" id="SSF69118">
    <property type="entry name" value="AhpD-like"/>
    <property type="match status" value="1"/>
</dbReference>
<dbReference type="RefSeq" id="WP_184834219.1">
    <property type="nucleotide sequence ID" value="NZ_JACHMN010000002.1"/>
</dbReference>
<reference evidence="2 3" key="1">
    <citation type="submission" date="2020-08" db="EMBL/GenBank/DDBJ databases">
        <title>Sequencing the genomes of 1000 actinobacteria strains.</title>
        <authorList>
            <person name="Klenk H.-P."/>
        </authorList>
    </citation>
    <scope>NUCLEOTIDE SEQUENCE [LARGE SCALE GENOMIC DNA]</scope>
    <source>
        <strain evidence="2 3">DSM 45362</strain>
    </source>
</reference>
<evidence type="ECO:0000259" key="1">
    <source>
        <dbReference type="Pfam" id="PF02627"/>
    </source>
</evidence>
<dbReference type="EMBL" id="JACHMN010000002">
    <property type="protein sequence ID" value="MBB5868348.1"/>
    <property type="molecule type" value="Genomic_DNA"/>
</dbReference>
<evidence type="ECO:0000313" key="2">
    <source>
        <dbReference type="EMBL" id="MBB5868348.1"/>
    </source>
</evidence>
<dbReference type="Gene3D" id="1.20.1290.10">
    <property type="entry name" value="AhpD-like"/>
    <property type="match status" value="1"/>
</dbReference>
<organism evidence="2 3">
    <name type="scientific">Allocatelliglobosispora scoriae</name>
    <dbReference type="NCBI Taxonomy" id="643052"/>
    <lineage>
        <taxon>Bacteria</taxon>
        <taxon>Bacillati</taxon>
        <taxon>Actinomycetota</taxon>
        <taxon>Actinomycetes</taxon>
        <taxon>Micromonosporales</taxon>
        <taxon>Micromonosporaceae</taxon>
        <taxon>Allocatelliglobosispora</taxon>
    </lineage>
</organism>
<dbReference type="GO" id="GO:0051920">
    <property type="term" value="F:peroxiredoxin activity"/>
    <property type="evidence" value="ECO:0007669"/>
    <property type="project" value="InterPro"/>
</dbReference>
<dbReference type="InterPro" id="IPR003779">
    <property type="entry name" value="CMD-like"/>
</dbReference>
<dbReference type="PANTHER" id="PTHR35446">
    <property type="entry name" value="SI:CH211-175M2.5"/>
    <property type="match status" value="1"/>
</dbReference>
<keyword evidence="2" id="KW-0575">Peroxidase</keyword>
<sequence length="198" mass="21030">MSFLRVPDEADATPEAASLLAADRAANGFVANYTEVFSLRPAVLAAWQQLNVTIKGGMDLRRYELVTLAAARALKSSYCALAHGKVLRDRFYDAETVRAIATHHGSAGLDASDVAVMTFAEKVVADATAITEADVEELRGHGLGEEDILQVVLAATARCFFSKTLDAVGAEPDAHYVASVEPDLRQALTVGRPVAAAE</sequence>
<protein>
    <submittedName>
        <fullName evidence="2">Putative peroxidase-related enzyme</fullName>
    </submittedName>
</protein>
<dbReference type="InterPro" id="IPR010195">
    <property type="entry name" value="Uncharacterised_peroxidase-rel"/>
</dbReference>
<dbReference type="Pfam" id="PF02627">
    <property type="entry name" value="CMD"/>
    <property type="match status" value="1"/>
</dbReference>
<dbReference type="Proteomes" id="UP000587527">
    <property type="component" value="Unassembled WGS sequence"/>
</dbReference>
<accession>A0A841BLW0</accession>
<evidence type="ECO:0000313" key="3">
    <source>
        <dbReference type="Proteomes" id="UP000587527"/>
    </source>
</evidence>
<feature type="domain" description="Carboxymuconolactone decarboxylase-like" evidence="1">
    <location>
        <begin position="41"/>
        <end position="121"/>
    </location>
</feature>
<dbReference type="AlphaFoldDB" id="A0A841BLW0"/>
<keyword evidence="3" id="KW-1185">Reference proteome</keyword>
<dbReference type="NCBIfam" id="TIGR01926">
    <property type="entry name" value="peroxid_rel"/>
    <property type="match status" value="1"/>
</dbReference>